<protein>
    <submittedName>
        <fullName evidence="2">Arsenate reductase family protein</fullName>
    </submittedName>
</protein>
<dbReference type="Gene3D" id="3.40.30.10">
    <property type="entry name" value="Glutaredoxin"/>
    <property type="match status" value="1"/>
</dbReference>
<dbReference type="PANTHER" id="PTHR30041">
    <property type="entry name" value="ARSENATE REDUCTASE"/>
    <property type="match status" value="1"/>
</dbReference>
<dbReference type="CDD" id="cd03036">
    <property type="entry name" value="ArsC_like"/>
    <property type="match status" value="1"/>
</dbReference>
<dbReference type="InterPro" id="IPR006660">
    <property type="entry name" value="Arsenate_reductase-like"/>
</dbReference>
<dbReference type="NCBIfam" id="TIGR01617">
    <property type="entry name" value="arsC_related"/>
    <property type="match status" value="1"/>
</dbReference>
<sequence length="119" mass="13702">MSLTVYEYSRCGTCRKAIKWFKEKNIDIKLIPIVEEPPSASEISELIQKSGLDIKKFFNTSGQVYKEMKLKDKLPSMIEEEKIKLLASNGKLLKRPIVTDGDKVTVGFKEETFQEVWNN</sequence>
<dbReference type="InterPro" id="IPR006504">
    <property type="entry name" value="Tscrpt_reg_Spx/MgsR"/>
</dbReference>
<dbReference type="SUPFAM" id="SSF52833">
    <property type="entry name" value="Thioredoxin-like"/>
    <property type="match status" value="1"/>
</dbReference>
<dbReference type="PROSITE" id="PS51353">
    <property type="entry name" value="ARSC"/>
    <property type="match status" value="1"/>
</dbReference>
<keyword evidence="3" id="KW-1185">Reference proteome</keyword>
<dbReference type="Pfam" id="PF03960">
    <property type="entry name" value="ArsC"/>
    <property type="match status" value="1"/>
</dbReference>
<organism evidence="2 3">
    <name type="scientific">Chengkuizengella marina</name>
    <dbReference type="NCBI Taxonomy" id="2507566"/>
    <lineage>
        <taxon>Bacteria</taxon>
        <taxon>Bacillati</taxon>
        <taxon>Bacillota</taxon>
        <taxon>Bacilli</taxon>
        <taxon>Bacillales</taxon>
        <taxon>Paenibacillaceae</taxon>
        <taxon>Chengkuizengella</taxon>
    </lineage>
</organism>
<dbReference type="InterPro" id="IPR036249">
    <property type="entry name" value="Thioredoxin-like_sf"/>
</dbReference>
<dbReference type="RefSeq" id="WP_160647071.1">
    <property type="nucleotide sequence ID" value="NZ_SIJB01000030.1"/>
</dbReference>
<comment type="caution">
    <text evidence="2">The sequence shown here is derived from an EMBL/GenBank/DDBJ whole genome shotgun (WGS) entry which is preliminary data.</text>
</comment>
<proteinExistence type="inferred from homology"/>
<comment type="similarity">
    <text evidence="1">Belongs to the ArsC family.</text>
</comment>
<evidence type="ECO:0000256" key="1">
    <source>
        <dbReference type="PROSITE-ProRule" id="PRU01282"/>
    </source>
</evidence>
<name>A0A6N9Q6E7_9BACL</name>
<accession>A0A6N9Q6E7</accession>
<dbReference type="AlphaFoldDB" id="A0A6N9Q6E7"/>
<gene>
    <name evidence="2" type="ORF">ERL59_15040</name>
</gene>
<dbReference type="EMBL" id="SIJB01000030">
    <property type="protein sequence ID" value="NBI30263.1"/>
    <property type="molecule type" value="Genomic_DNA"/>
</dbReference>
<reference evidence="2 3" key="1">
    <citation type="submission" date="2019-01" db="EMBL/GenBank/DDBJ databases">
        <title>Chengkuizengella sp. nov., isolated from deep-sea sediment of East Pacific Ocean.</title>
        <authorList>
            <person name="Yang J."/>
            <person name="Lai Q."/>
            <person name="Shao Z."/>
        </authorList>
    </citation>
    <scope>NUCLEOTIDE SEQUENCE [LARGE SCALE GENOMIC DNA]</scope>
    <source>
        <strain evidence="2 3">YPA3-1-1</strain>
    </source>
</reference>
<dbReference type="PANTHER" id="PTHR30041:SF8">
    <property type="entry name" value="PROTEIN YFFB"/>
    <property type="match status" value="1"/>
</dbReference>
<evidence type="ECO:0000313" key="2">
    <source>
        <dbReference type="EMBL" id="NBI30263.1"/>
    </source>
</evidence>
<dbReference type="Proteomes" id="UP000448943">
    <property type="component" value="Unassembled WGS sequence"/>
</dbReference>
<dbReference type="OrthoDB" id="9794155at2"/>
<evidence type="ECO:0000313" key="3">
    <source>
        <dbReference type="Proteomes" id="UP000448943"/>
    </source>
</evidence>